<keyword evidence="3" id="KW-1185">Reference proteome</keyword>
<feature type="compositionally biased region" description="Polar residues" evidence="1">
    <location>
        <begin position="35"/>
        <end position="49"/>
    </location>
</feature>
<dbReference type="EMBL" id="JABTTQ020001105">
    <property type="protein sequence ID" value="KAK6135315.1"/>
    <property type="molecule type" value="Genomic_DNA"/>
</dbReference>
<gene>
    <name evidence="2" type="ORF">DH2020_030957</name>
</gene>
<comment type="caution">
    <text evidence="2">The sequence shown here is derived from an EMBL/GenBank/DDBJ whole genome shotgun (WGS) entry which is preliminary data.</text>
</comment>
<name>A0ABR0VLT1_REHGL</name>
<reference evidence="2 3" key="1">
    <citation type="journal article" date="2021" name="Comput. Struct. Biotechnol. J.">
        <title>De novo genome assembly of the potent medicinal plant Rehmannia glutinosa using nanopore technology.</title>
        <authorList>
            <person name="Ma L."/>
            <person name="Dong C."/>
            <person name="Song C."/>
            <person name="Wang X."/>
            <person name="Zheng X."/>
            <person name="Niu Y."/>
            <person name="Chen S."/>
            <person name="Feng W."/>
        </authorList>
    </citation>
    <scope>NUCLEOTIDE SEQUENCE [LARGE SCALE GENOMIC DNA]</scope>
    <source>
        <strain evidence="2">DH-2019</strain>
    </source>
</reference>
<evidence type="ECO:0000256" key="1">
    <source>
        <dbReference type="SAM" id="MobiDB-lite"/>
    </source>
</evidence>
<sequence>MNVGSLSPIRKGSFEDGLENAMHAEAICSALNDVASSSKTNSHHSGWTSSEDEADAMEQDEEELLRKGSLLEEDEFDEENKDKRRDPSSSSSTLLRLSKTLKLRKPHTQQTDLNIFGLLLNWYSETLAFSFSLF</sequence>
<protein>
    <submittedName>
        <fullName evidence="2">Uncharacterized protein</fullName>
    </submittedName>
</protein>
<organism evidence="2 3">
    <name type="scientific">Rehmannia glutinosa</name>
    <name type="common">Chinese foxglove</name>
    <dbReference type="NCBI Taxonomy" id="99300"/>
    <lineage>
        <taxon>Eukaryota</taxon>
        <taxon>Viridiplantae</taxon>
        <taxon>Streptophyta</taxon>
        <taxon>Embryophyta</taxon>
        <taxon>Tracheophyta</taxon>
        <taxon>Spermatophyta</taxon>
        <taxon>Magnoliopsida</taxon>
        <taxon>eudicotyledons</taxon>
        <taxon>Gunneridae</taxon>
        <taxon>Pentapetalae</taxon>
        <taxon>asterids</taxon>
        <taxon>lamiids</taxon>
        <taxon>Lamiales</taxon>
        <taxon>Orobanchaceae</taxon>
        <taxon>Rehmannieae</taxon>
        <taxon>Rehmannia</taxon>
    </lineage>
</organism>
<evidence type="ECO:0000313" key="3">
    <source>
        <dbReference type="Proteomes" id="UP001318860"/>
    </source>
</evidence>
<accession>A0ABR0VLT1</accession>
<dbReference type="Proteomes" id="UP001318860">
    <property type="component" value="Unassembled WGS sequence"/>
</dbReference>
<feature type="compositionally biased region" description="Acidic residues" evidence="1">
    <location>
        <begin position="50"/>
        <end position="63"/>
    </location>
</feature>
<feature type="region of interest" description="Disordered" evidence="1">
    <location>
        <begin position="35"/>
        <end position="93"/>
    </location>
</feature>
<evidence type="ECO:0000313" key="2">
    <source>
        <dbReference type="EMBL" id="KAK6135315.1"/>
    </source>
</evidence>
<proteinExistence type="predicted"/>